<accession>A0A840BY46</accession>
<name>A0A840BY46_9HYPH</name>
<evidence type="ECO:0000313" key="3">
    <source>
        <dbReference type="Proteomes" id="UP000577362"/>
    </source>
</evidence>
<sequence>MNLRNVLIASVLLAGAATPALAQQTPVPAQAHSCAELQEMVQRQGRVMISRGPHLFSTYVNNCSARDFPVPEYLATRDTAQCFVGYSCR</sequence>
<comment type="caution">
    <text evidence="2">The sequence shown here is derived from an EMBL/GenBank/DDBJ whole genome shotgun (WGS) entry which is preliminary data.</text>
</comment>
<evidence type="ECO:0000313" key="2">
    <source>
        <dbReference type="EMBL" id="MBB4018034.1"/>
    </source>
</evidence>
<reference evidence="2 3" key="1">
    <citation type="submission" date="2020-08" db="EMBL/GenBank/DDBJ databases">
        <title>Genomic Encyclopedia of Type Strains, Phase IV (KMG-IV): sequencing the most valuable type-strain genomes for metagenomic binning, comparative biology and taxonomic classification.</title>
        <authorList>
            <person name="Goeker M."/>
        </authorList>
    </citation>
    <scope>NUCLEOTIDE SEQUENCE [LARGE SCALE GENOMIC DNA]</scope>
    <source>
        <strain evidence="2 3">DSM 103737</strain>
    </source>
</reference>
<keyword evidence="3" id="KW-1185">Reference proteome</keyword>
<dbReference type="AlphaFoldDB" id="A0A840BY46"/>
<feature type="signal peptide" evidence="1">
    <location>
        <begin position="1"/>
        <end position="22"/>
    </location>
</feature>
<dbReference type="RefSeq" id="WP_019400379.1">
    <property type="nucleotide sequence ID" value="NZ_JACIEN010000003.1"/>
</dbReference>
<organism evidence="2 3">
    <name type="scientific">Chelatococcus caeni</name>
    <dbReference type="NCBI Taxonomy" id="1348468"/>
    <lineage>
        <taxon>Bacteria</taxon>
        <taxon>Pseudomonadati</taxon>
        <taxon>Pseudomonadota</taxon>
        <taxon>Alphaproteobacteria</taxon>
        <taxon>Hyphomicrobiales</taxon>
        <taxon>Chelatococcaceae</taxon>
        <taxon>Chelatococcus</taxon>
    </lineage>
</organism>
<keyword evidence="1" id="KW-0732">Signal</keyword>
<evidence type="ECO:0000256" key="1">
    <source>
        <dbReference type="SAM" id="SignalP"/>
    </source>
</evidence>
<proteinExistence type="predicted"/>
<protein>
    <submittedName>
        <fullName evidence="2">Uncharacterized protein</fullName>
    </submittedName>
</protein>
<dbReference type="Proteomes" id="UP000577362">
    <property type="component" value="Unassembled WGS sequence"/>
</dbReference>
<dbReference type="EMBL" id="JACIEN010000003">
    <property type="protein sequence ID" value="MBB4018034.1"/>
    <property type="molecule type" value="Genomic_DNA"/>
</dbReference>
<feature type="chain" id="PRO_5032746714" evidence="1">
    <location>
        <begin position="23"/>
        <end position="89"/>
    </location>
</feature>
<gene>
    <name evidence="2" type="ORF">GGR16_003068</name>
</gene>